<organism evidence="1 2">
    <name type="scientific">Candidatus Ornithobacterium hominis</name>
    <dbReference type="NCBI Taxonomy" id="2497989"/>
    <lineage>
        <taxon>Bacteria</taxon>
        <taxon>Pseudomonadati</taxon>
        <taxon>Bacteroidota</taxon>
        <taxon>Flavobacteriia</taxon>
        <taxon>Flavobacteriales</taxon>
        <taxon>Weeksellaceae</taxon>
        <taxon>Ornithobacterium</taxon>
    </lineage>
</organism>
<evidence type="ECO:0000313" key="1">
    <source>
        <dbReference type="EMBL" id="SZD73902.1"/>
    </source>
</evidence>
<accession>A0A383U1U1</accession>
<keyword evidence="2" id="KW-1185">Reference proteome</keyword>
<protein>
    <submittedName>
        <fullName evidence="1">Uncharacterized protein</fullName>
    </submittedName>
</protein>
<reference evidence="1 2" key="1">
    <citation type="submission" date="2018-09" db="EMBL/GenBank/DDBJ databases">
        <authorList>
            <consortium name="Pathogen Informatics"/>
        </authorList>
    </citation>
    <scope>NUCLEOTIDE SEQUENCE [LARGE SCALE GENOMIC DNA]</scope>
    <source>
        <strain evidence="1 2">OH-22767</strain>
    </source>
</reference>
<dbReference type="EMBL" id="UNSC01000007">
    <property type="protein sequence ID" value="SZD73902.1"/>
    <property type="molecule type" value="Genomic_DNA"/>
</dbReference>
<evidence type="ECO:0000313" key="2">
    <source>
        <dbReference type="Proteomes" id="UP000262142"/>
    </source>
</evidence>
<sequence>MNTNTLTELNYEELIAIEGGCDTCRKVGKIVGRLIQEYIIDKLF</sequence>
<proteinExistence type="predicted"/>
<dbReference type="RefSeq" id="WP_262512702.1">
    <property type="nucleotide sequence ID" value="NZ_OX579588.1"/>
</dbReference>
<dbReference type="Proteomes" id="UP000262142">
    <property type="component" value="Unassembled WGS sequence"/>
</dbReference>
<dbReference type="AlphaFoldDB" id="A0A383U1U1"/>
<name>A0A383U1U1_9FLAO</name>
<gene>
    <name evidence="1" type="ORF">SAMEA104719789_01355</name>
</gene>